<dbReference type="Proteomes" id="UP000774617">
    <property type="component" value="Unassembled WGS sequence"/>
</dbReference>
<dbReference type="Gene3D" id="3.40.50.300">
    <property type="entry name" value="P-loop containing nucleotide triphosphate hydrolases"/>
    <property type="match status" value="1"/>
</dbReference>
<reference evidence="3 4" key="1">
    <citation type="journal article" date="2021" name="Nat. Commun.">
        <title>Genetic determinants of endophytism in the Arabidopsis root mycobiome.</title>
        <authorList>
            <person name="Mesny F."/>
            <person name="Miyauchi S."/>
            <person name="Thiergart T."/>
            <person name="Pickel B."/>
            <person name="Atanasova L."/>
            <person name="Karlsson M."/>
            <person name="Huettel B."/>
            <person name="Barry K.W."/>
            <person name="Haridas S."/>
            <person name="Chen C."/>
            <person name="Bauer D."/>
            <person name="Andreopoulos W."/>
            <person name="Pangilinan J."/>
            <person name="LaButti K."/>
            <person name="Riley R."/>
            <person name="Lipzen A."/>
            <person name="Clum A."/>
            <person name="Drula E."/>
            <person name="Henrissat B."/>
            <person name="Kohler A."/>
            <person name="Grigoriev I.V."/>
            <person name="Martin F.M."/>
            <person name="Hacquard S."/>
        </authorList>
    </citation>
    <scope>NUCLEOTIDE SEQUENCE [LARGE SCALE GENOMIC DNA]</scope>
    <source>
        <strain evidence="3 4">MPI-SDFR-AT-0080</strain>
    </source>
</reference>
<feature type="domain" description="Nephrocystin 3-like N-terminal" evidence="2">
    <location>
        <begin position="35"/>
        <end position="176"/>
    </location>
</feature>
<keyword evidence="4" id="KW-1185">Reference proteome</keyword>
<evidence type="ECO:0000256" key="1">
    <source>
        <dbReference type="ARBA" id="ARBA00022737"/>
    </source>
</evidence>
<evidence type="ECO:0000259" key="2">
    <source>
        <dbReference type="Pfam" id="PF24883"/>
    </source>
</evidence>
<proteinExistence type="predicted"/>
<dbReference type="Pfam" id="PF24883">
    <property type="entry name" value="NPHP3_N"/>
    <property type="match status" value="1"/>
</dbReference>
<organism evidence="3 4">
    <name type="scientific">Macrophomina phaseolina</name>
    <dbReference type="NCBI Taxonomy" id="35725"/>
    <lineage>
        <taxon>Eukaryota</taxon>
        <taxon>Fungi</taxon>
        <taxon>Dikarya</taxon>
        <taxon>Ascomycota</taxon>
        <taxon>Pezizomycotina</taxon>
        <taxon>Dothideomycetes</taxon>
        <taxon>Dothideomycetes incertae sedis</taxon>
        <taxon>Botryosphaeriales</taxon>
        <taxon>Botryosphaeriaceae</taxon>
        <taxon>Macrophomina</taxon>
    </lineage>
</organism>
<protein>
    <recommendedName>
        <fullName evidence="2">Nephrocystin 3-like N-terminal domain-containing protein</fullName>
    </recommendedName>
</protein>
<evidence type="ECO:0000313" key="4">
    <source>
        <dbReference type="Proteomes" id="UP000774617"/>
    </source>
</evidence>
<name>A0ABQ8G6G3_9PEZI</name>
<dbReference type="EMBL" id="JAGTJR010000018">
    <property type="protein sequence ID" value="KAH7046077.1"/>
    <property type="molecule type" value="Genomic_DNA"/>
</dbReference>
<accession>A0ABQ8G6G3</accession>
<keyword evidence="1" id="KW-0677">Repeat</keyword>
<dbReference type="InterPro" id="IPR027417">
    <property type="entry name" value="P-loop_NTPase"/>
</dbReference>
<sequence>MCLLREPLCWKPNLSAGASSYGTHRNAMPEPVGATCEWVLLNEKPIPYTQSAVPTILWVTARAGCGKSVLAKYLIKKLRADNAAMSVLCLLFQDNKRNGKNLLCAILDQLLKLPGPTFTNTPISSFLKVSLEQLEQKGSSVPREHVILWEIISRATSDMRPEPSKVLCVIDGLDVLRLVAIYLSSGLKLRLHSLVKLTKNGIRQALLSRAAQSQDVEDGSSIASQVWLGLENSVGHTARQVGDSCSRARVKELGQRFPETAKGEARRHIIKKADVTSTWIRLIFESVNKVTRNGCRQNLSGEPIRKSLAESIVDTLNTPSQPDRWLHAYIQTFCS</sequence>
<dbReference type="PANTHER" id="PTHR10039">
    <property type="entry name" value="AMELOGENIN"/>
    <property type="match status" value="1"/>
</dbReference>
<gene>
    <name evidence="3" type="ORF">B0J12DRAFT_757508</name>
</gene>
<comment type="caution">
    <text evidence="3">The sequence shown here is derived from an EMBL/GenBank/DDBJ whole genome shotgun (WGS) entry which is preliminary data.</text>
</comment>
<dbReference type="PANTHER" id="PTHR10039:SF5">
    <property type="entry name" value="NACHT DOMAIN-CONTAINING PROTEIN"/>
    <property type="match status" value="1"/>
</dbReference>
<dbReference type="InterPro" id="IPR056884">
    <property type="entry name" value="NPHP3-like_N"/>
</dbReference>
<dbReference type="SUPFAM" id="SSF52540">
    <property type="entry name" value="P-loop containing nucleoside triphosphate hydrolases"/>
    <property type="match status" value="1"/>
</dbReference>
<evidence type="ECO:0000313" key="3">
    <source>
        <dbReference type="EMBL" id="KAH7046077.1"/>
    </source>
</evidence>